<keyword evidence="1" id="KW-0812">Transmembrane</keyword>
<dbReference type="OrthoDB" id="194531at2"/>
<proteinExistence type="predicted"/>
<dbReference type="EMBL" id="PSNW01000002">
    <property type="protein sequence ID" value="PPE75001.1"/>
    <property type="molecule type" value="Genomic_DNA"/>
</dbReference>
<evidence type="ECO:0000256" key="1">
    <source>
        <dbReference type="SAM" id="Phobius"/>
    </source>
</evidence>
<sequence length="120" mass="13114">MSVRGGLLLWSLLVLAGLVGVSAWATGIVSIVPAIQDLLQNPAAGYNPWTIATLFDAYFGFLWFWLWIAYRERSLAARIAWLPAVLLLGNIAMACYMLKVLWSLPPGAGVRELLLRPGSA</sequence>
<evidence type="ECO:0000313" key="2">
    <source>
        <dbReference type="EMBL" id="PPE75001.1"/>
    </source>
</evidence>
<reference evidence="2 3" key="1">
    <citation type="submission" date="2018-02" db="EMBL/GenBank/DDBJ databases">
        <title>Genome sequencing of Solimonas sp. HR-BB.</title>
        <authorList>
            <person name="Lee Y."/>
            <person name="Jeon C.O."/>
        </authorList>
    </citation>
    <scope>NUCLEOTIDE SEQUENCE [LARGE SCALE GENOMIC DNA]</scope>
    <source>
        <strain evidence="2 3">HR-BB</strain>
    </source>
</reference>
<feature type="transmembrane region" description="Helical" evidence="1">
    <location>
        <begin position="49"/>
        <end position="68"/>
    </location>
</feature>
<comment type="caution">
    <text evidence="2">The sequence shown here is derived from an EMBL/GenBank/DDBJ whole genome shotgun (WGS) entry which is preliminary data.</text>
</comment>
<name>A0A2S5TJ61_9GAMM</name>
<organism evidence="2 3">
    <name type="scientific">Solimonas fluminis</name>
    <dbReference type="NCBI Taxonomy" id="2086571"/>
    <lineage>
        <taxon>Bacteria</taxon>
        <taxon>Pseudomonadati</taxon>
        <taxon>Pseudomonadota</taxon>
        <taxon>Gammaproteobacteria</taxon>
        <taxon>Nevskiales</taxon>
        <taxon>Nevskiaceae</taxon>
        <taxon>Solimonas</taxon>
    </lineage>
</organism>
<accession>A0A2S5TJ61</accession>
<protein>
    <submittedName>
        <fullName evidence="2">DUF1475 domain-containing protein</fullName>
    </submittedName>
</protein>
<keyword evidence="3" id="KW-1185">Reference proteome</keyword>
<gene>
    <name evidence="2" type="ORF">C3942_04815</name>
</gene>
<dbReference type="AlphaFoldDB" id="A0A2S5TJ61"/>
<feature type="transmembrane region" description="Helical" evidence="1">
    <location>
        <begin position="80"/>
        <end position="102"/>
    </location>
</feature>
<dbReference type="Proteomes" id="UP000238220">
    <property type="component" value="Unassembled WGS sequence"/>
</dbReference>
<evidence type="ECO:0000313" key="3">
    <source>
        <dbReference type="Proteomes" id="UP000238220"/>
    </source>
</evidence>
<keyword evidence="1" id="KW-0472">Membrane</keyword>
<keyword evidence="1" id="KW-1133">Transmembrane helix</keyword>
<dbReference type="RefSeq" id="WP_104229227.1">
    <property type="nucleotide sequence ID" value="NZ_PSNW01000002.1"/>
</dbReference>